<accession>A0A1F6MFE9</accession>
<name>A0A1F6MFE9_9BACT</name>
<dbReference type="InterPro" id="IPR013325">
    <property type="entry name" value="RNA_pol_sigma_r2"/>
</dbReference>
<keyword evidence="4" id="KW-0238">DNA-binding</keyword>
<dbReference type="AlphaFoldDB" id="A0A1F6MFE9"/>
<dbReference type="GO" id="GO:0003677">
    <property type="term" value="F:DNA binding"/>
    <property type="evidence" value="ECO:0007669"/>
    <property type="project" value="UniProtKB-KW"/>
</dbReference>
<dbReference type="InterPro" id="IPR039425">
    <property type="entry name" value="RNA_pol_sigma-70-like"/>
</dbReference>
<keyword evidence="5" id="KW-0804">Transcription</keyword>
<dbReference type="Gene3D" id="1.10.1740.10">
    <property type="match status" value="1"/>
</dbReference>
<dbReference type="PANTHER" id="PTHR43133">
    <property type="entry name" value="RNA POLYMERASE ECF-TYPE SIGMA FACTO"/>
    <property type="match status" value="1"/>
</dbReference>
<dbReference type="PANTHER" id="PTHR43133:SF8">
    <property type="entry name" value="RNA POLYMERASE SIGMA FACTOR HI_1459-RELATED"/>
    <property type="match status" value="1"/>
</dbReference>
<dbReference type="NCBIfam" id="TIGR02937">
    <property type="entry name" value="sigma70-ECF"/>
    <property type="match status" value="1"/>
</dbReference>
<dbReference type="Gene3D" id="1.10.10.10">
    <property type="entry name" value="Winged helix-like DNA-binding domain superfamily/Winged helix DNA-binding domain"/>
    <property type="match status" value="1"/>
</dbReference>
<feature type="domain" description="RNA polymerase sigma-70 region 2" evidence="6">
    <location>
        <begin position="39"/>
        <end position="101"/>
    </location>
</feature>
<proteinExistence type="inferred from homology"/>
<protein>
    <recommendedName>
        <fullName evidence="6">RNA polymerase sigma-70 region 2 domain-containing protein</fullName>
    </recommendedName>
</protein>
<dbReference type="InterPro" id="IPR036388">
    <property type="entry name" value="WH-like_DNA-bd_sf"/>
</dbReference>
<evidence type="ECO:0000313" key="8">
    <source>
        <dbReference type="Proteomes" id="UP000177953"/>
    </source>
</evidence>
<organism evidence="7 8">
    <name type="scientific">Candidatus Magasanikbacteria bacterium RIFCSPHIGHO2_01_FULL_47_8</name>
    <dbReference type="NCBI Taxonomy" id="1798673"/>
    <lineage>
        <taxon>Bacteria</taxon>
        <taxon>Candidatus Magasanikiibacteriota</taxon>
    </lineage>
</organism>
<dbReference type="SUPFAM" id="SSF88659">
    <property type="entry name" value="Sigma3 and sigma4 domains of RNA polymerase sigma factors"/>
    <property type="match status" value="1"/>
</dbReference>
<evidence type="ECO:0000313" key="7">
    <source>
        <dbReference type="EMBL" id="OGH70349.1"/>
    </source>
</evidence>
<sequence length="197" mass="22503">MAETSHAFNLEINEHPTEEKLEELKKQISLERLYILNSVKKILSKRGPVSTSLAEDITQQILEKAIKRAATYDSSRAKLQTWLGAMIKTGIIDNYRRQGRTEINTDADTEAEIVLEKTPSTEPSRDPLLQKRLQSALETLKPIDRNIFLRFQEGTSYEELGREFNIKSMNTVGTKINKIKTKLEKILKDKGVNLEDS</sequence>
<dbReference type="InterPro" id="IPR007627">
    <property type="entry name" value="RNA_pol_sigma70_r2"/>
</dbReference>
<dbReference type="Pfam" id="PF04542">
    <property type="entry name" value="Sigma70_r2"/>
    <property type="match status" value="1"/>
</dbReference>
<keyword evidence="2" id="KW-0805">Transcription regulation</keyword>
<dbReference type="InterPro" id="IPR014284">
    <property type="entry name" value="RNA_pol_sigma-70_dom"/>
</dbReference>
<dbReference type="InterPro" id="IPR013324">
    <property type="entry name" value="RNA_pol_sigma_r3/r4-like"/>
</dbReference>
<evidence type="ECO:0000256" key="5">
    <source>
        <dbReference type="ARBA" id="ARBA00023163"/>
    </source>
</evidence>
<evidence type="ECO:0000256" key="2">
    <source>
        <dbReference type="ARBA" id="ARBA00023015"/>
    </source>
</evidence>
<dbReference type="GO" id="GO:0006352">
    <property type="term" value="P:DNA-templated transcription initiation"/>
    <property type="evidence" value="ECO:0007669"/>
    <property type="project" value="InterPro"/>
</dbReference>
<gene>
    <name evidence="7" type="ORF">A2754_00260</name>
</gene>
<dbReference type="GO" id="GO:0016987">
    <property type="term" value="F:sigma factor activity"/>
    <property type="evidence" value="ECO:0007669"/>
    <property type="project" value="UniProtKB-KW"/>
</dbReference>
<keyword evidence="3" id="KW-0731">Sigma factor</keyword>
<dbReference type="EMBL" id="MFPU01000010">
    <property type="protein sequence ID" value="OGH70349.1"/>
    <property type="molecule type" value="Genomic_DNA"/>
</dbReference>
<comment type="similarity">
    <text evidence="1">Belongs to the sigma-70 factor family. ECF subfamily.</text>
</comment>
<evidence type="ECO:0000256" key="3">
    <source>
        <dbReference type="ARBA" id="ARBA00023082"/>
    </source>
</evidence>
<comment type="caution">
    <text evidence="7">The sequence shown here is derived from an EMBL/GenBank/DDBJ whole genome shotgun (WGS) entry which is preliminary data.</text>
</comment>
<evidence type="ECO:0000256" key="1">
    <source>
        <dbReference type="ARBA" id="ARBA00010641"/>
    </source>
</evidence>
<evidence type="ECO:0000259" key="6">
    <source>
        <dbReference type="Pfam" id="PF04542"/>
    </source>
</evidence>
<dbReference type="SUPFAM" id="SSF88946">
    <property type="entry name" value="Sigma2 domain of RNA polymerase sigma factors"/>
    <property type="match status" value="1"/>
</dbReference>
<reference evidence="7 8" key="1">
    <citation type="journal article" date="2016" name="Nat. Commun.">
        <title>Thousands of microbial genomes shed light on interconnected biogeochemical processes in an aquifer system.</title>
        <authorList>
            <person name="Anantharaman K."/>
            <person name="Brown C.T."/>
            <person name="Hug L.A."/>
            <person name="Sharon I."/>
            <person name="Castelle C.J."/>
            <person name="Probst A.J."/>
            <person name="Thomas B.C."/>
            <person name="Singh A."/>
            <person name="Wilkins M.J."/>
            <person name="Karaoz U."/>
            <person name="Brodie E.L."/>
            <person name="Williams K.H."/>
            <person name="Hubbard S.S."/>
            <person name="Banfield J.F."/>
        </authorList>
    </citation>
    <scope>NUCLEOTIDE SEQUENCE [LARGE SCALE GENOMIC DNA]</scope>
</reference>
<dbReference type="Proteomes" id="UP000177953">
    <property type="component" value="Unassembled WGS sequence"/>
</dbReference>
<evidence type="ECO:0000256" key="4">
    <source>
        <dbReference type="ARBA" id="ARBA00023125"/>
    </source>
</evidence>